<dbReference type="InterPro" id="IPR022655">
    <property type="entry name" value="DUF1553"/>
</dbReference>
<evidence type="ECO:0000313" key="5">
    <source>
        <dbReference type="EMBL" id="TWU01153.1"/>
    </source>
</evidence>
<evidence type="ECO:0000313" key="6">
    <source>
        <dbReference type="Proteomes" id="UP000320176"/>
    </source>
</evidence>
<feature type="domain" description="DUF1549" evidence="2">
    <location>
        <begin position="336"/>
        <end position="545"/>
    </location>
</feature>
<proteinExistence type="predicted"/>
<name>A0A5C6AM63_9BACT</name>
<feature type="domain" description="Cytochrome C Planctomycete-type" evidence="4">
    <location>
        <begin position="213"/>
        <end position="272"/>
    </location>
</feature>
<accession>A0A5C6AM63</accession>
<comment type="caution">
    <text evidence="5">The sequence shown here is derived from an EMBL/GenBank/DDBJ whole genome shotgun (WGS) entry which is preliminary data.</text>
</comment>
<dbReference type="Pfam" id="PF07635">
    <property type="entry name" value="PSCyt1"/>
    <property type="match status" value="1"/>
</dbReference>
<keyword evidence="6" id="KW-1185">Reference proteome</keyword>
<dbReference type="Pfam" id="PF07587">
    <property type="entry name" value="PSD1"/>
    <property type="match status" value="1"/>
</dbReference>
<sequence length="915" mass="104222" precursor="true">MSVRPFHFSILSILGLVIFGPASHVHAGDSHSGDDAEKAVFFRGLNLNGPAVVIDGYQWDGKDSKDYVCKDSAFEAQQVKLIPSTDAQRAKMIRSSRWNGNRVLLKNIPKATMTVFLYVWEDNNPETYEIHLNGKMVVSQFNSGTTGQWQRLGPWYVDVDKQAIEITSKGGAANFSGIEIWRGKHDGNNDPPITDEQLAFFEQSVRPLLAKHCYECHSSQSEELQGGLLVDSRPTLRRGGDNGPAIVPGDADHSLLIRAVRYEPGMEMPPDEKLSDAEIDVLQRWVNMGAPDPRTEATRYVRRKFDVDKARQFWSLRPLTDPTVPQPKDQTWSRNEIDRFIAVEREQAKLQPVADADKHTLIRRATYDLIGLPPSPDEERAFADDDSPDAFAKVIDRLLDSPHYGERWGRHWMDLVRYADTAGDNSDYPIPQAYLYRNYIIDSINADKPYDQFLREQIAGDLLPAETDEQRNEQTIATGYLAISRRFGSVIDNYPQHLTIEDSLDNIGRTMLAMTITCARCHDHKFDPISQDDYYGLYGIFQSTQYPFPGIELDKKPRDFVPLVENGRPSDKLVYAMAEGSVEDAAVHLRGDPDKTGDVVPRRFLEVLGGQLLNGDELKQSGRLQLANWLTAPENPLTARVMVNRMWQYHFGSGLVKTSNDFGIRGTPPTHPELLDWLASRFIDDGWSMKKMHRRMMLSRTYQLSSRGASNTAATRQDPNNDLRWRFDRQQLDAESLRDTMMLLSGELELQMPRTPHPFPPTEKWQFTQHHPFRDSYDSNKRSVYLMMARLNARPFFTTFDGADQNACTAVRDSSVTTLQSLYLMNDEFVHDQAGKIASRLLESSDDRDERLTYAFELTFGRPPRSSERQNASEWLSSIDEVFASGKVSPEKRESEIWTALVRSLLRTNEFLYVD</sequence>
<protein>
    <submittedName>
        <fullName evidence="5">Planctomycete cytochrome C</fullName>
    </submittedName>
</protein>
<evidence type="ECO:0000259" key="4">
    <source>
        <dbReference type="Pfam" id="PF07635"/>
    </source>
</evidence>
<gene>
    <name evidence="5" type="ORF">Pla52n_45250</name>
</gene>
<organism evidence="5 6">
    <name type="scientific">Stieleria varia</name>
    <dbReference type="NCBI Taxonomy" id="2528005"/>
    <lineage>
        <taxon>Bacteria</taxon>
        <taxon>Pseudomonadati</taxon>
        <taxon>Planctomycetota</taxon>
        <taxon>Planctomycetia</taxon>
        <taxon>Pirellulales</taxon>
        <taxon>Pirellulaceae</taxon>
        <taxon>Stieleria</taxon>
    </lineage>
</organism>
<evidence type="ECO:0000259" key="3">
    <source>
        <dbReference type="Pfam" id="PF07587"/>
    </source>
</evidence>
<dbReference type="PANTHER" id="PTHR35889:SF3">
    <property type="entry name" value="F-BOX DOMAIN-CONTAINING PROTEIN"/>
    <property type="match status" value="1"/>
</dbReference>
<dbReference type="Proteomes" id="UP000320176">
    <property type="component" value="Unassembled WGS sequence"/>
</dbReference>
<feature type="domain" description="DUF1553" evidence="3">
    <location>
        <begin position="622"/>
        <end position="875"/>
    </location>
</feature>
<feature type="chain" id="PRO_5022845121" evidence="1">
    <location>
        <begin position="28"/>
        <end position="915"/>
    </location>
</feature>
<evidence type="ECO:0000259" key="2">
    <source>
        <dbReference type="Pfam" id="PF07583"/>
    </source>
</evidence>
<keyword evidence="1" id="KW-0732">Signal</keyword>
<feature type="signal peptide" evidence="1">
    <location>
        <begin position="1"/>
        <end position="27"/>
    </location>
</feature>
<dbReference type="InterPro" id="IPR011429">
    <property type="entry name" value="Cyt_c_Planctomycete-type"/>
</dbReference>
<dbReference type="EMBL" id="SJPN01000005">
    <property type="protein sequence ID" value="TWU01153.1"/>
    <property type="molecule type" value="Genomic_DNA"/>
</dbReference>
<evidence type="ECO:0000256" key="1">
    <source>
        <dbReference type="SAM" id="SignalP"/>
    </source>
</evidence>
<dbReference type="Pfam" id="PF07583">
    <property type="entry name" value="PSCyt2"/>
    <property type="match status" value="1"/>
</dbReference>
<dbReference type="AlphaFoldDB" id="A0A5C6AM63"/>
<dbReference type="PANTHER" id="PTHR35889">
    <property type="entry name" value="CYCLOINULO-OLIGOSACCHARIDE FRUCTANOTRANSFERASE-RELATED"/>
    <property type="match status" value="1"/>
</dbReference>
<dbReference type="InterPro" id="IPR011444">
    <property type="entry name" value="DUF1549"/>
</dbReference>
<reference evidence="5 6" key="1">
    <citation type="submission" date="2019-02" db="EMBL/GenBank/DDBJ databases">
        <title>Deep-cultivation of Planctomycetes and their phenomic and genomic characterization uncovers novel biology.</title>
        <authorList>
            <person name="Wiegand S."/>
            <person name="Jogler M."/>
            <person name="Boedeker C."/>
            <person name="Pinto D."/>
            <person name="Vollmers J."/>
            <person name="Rivas-Marin E."/>
            <person name="Kohn T."/>
            <person name="Peeters S.H."/>
            <person name="Heuer A."/>
            <person name="Rast P."/>
            <person name="Oberbeckmann S."/>
            <person name="Bunk B."/>
            <person name="Jeske O."/>
            <person name="Meyerdierks A."/>
            <person name="Storesund J.E."/>
            <person name="Kallscheuer N."/>
            <person name="Luecker S."/>
            <person name="Lage O.M."/>
            <person name="Pohl T."/>
            <person name="Merkel B.J."/>
            <person name="Hornburger P."/>
            <person name="Mueller R.-W."/>
            <person name="Bruemmer F."/>
            <person name="Labrenz M."/>
            <person name="Spormann A.M."/>
            <person name="Op Den Camp H."/>
            <person name="Overmann J."/>
            <person name="Amann R."/>
            <person name="Jetten M.S.M."/>
            <person name="Mascher T."/>
            <person name="Medema M.H."/>
            <person name="Devos D.P."/>
            <person name="Kaster A.-K."/>
            <person name="Ovreas L."/>
            <person name="Rohde M."/>
            <person name="Galperin M.Y."/>
            <person name="Jogler C."/>
        </authorList>
    </citation>
    <scope>NUCLEOTIDE SEQUENCE [LARGE SCALE GENOMIC DNA]</scope>
    <source>
        <strain evidence="5 6">Pla52n</strain>
    </source>
</reference>